<feature type="transmembrane region" description="Helical" evidence="7">
    <location>
        <begin position="183"/>
        <end position="205"/>
    </location>
</feature>
<evidence type="ECO:0000256" key="1">
    <source>
        <dbReference type="ARBA" id="ARBA00004651"/>
    </source>
</evidence>
<gene>
    <name evidence="9" type="ORF">QYB97_08745</name>
</gene>
<dbReference type="CDD" id="cd06173">
    <property type="entry name" value="MFS_MefA_like"/>
    <property type="match status" value="1"/>
</dbReference>
<keyword evidence="4 7" id="KW-0812">Transmembrane</keyword>
<feature type="transmembrane region" description="Helical" evidence="7">
    <location>
        <begin position="21"/>
        <end position="43"/>
    </location>
</feature>
<dbReference type="PANTHER" id="PTHR23513:SF6">
    <property type="entry name" value="MAJOR FACILITATOR SUPERFAMILY ASSOCIATED DOMAIN-CONTAINING PROTEIN"/>
    <property type="match status" value="1"/>
</dbReference>
<feature type="transmembrane region" description="Helical" evidence="7">
    <location>
        <begin position="390"/>
        <end position="410"/>
    </location>
</feature>
<sequence>MATTLAQEQRMVRKQRFGGILANRQFLFLWIASIFTGLSFSIYLISETWFVLQALKAPSKLGIIMMLTTIPRVLLMAVGGVMADSIKRSHIILITNSTRGLLVLGLAVLILNHSMNLYLLGAFALLFGVLDAFFWPANQSMLPTLVKKEQIVRANSLVQTTNQLSLLTGPVIAGFMIKFGSFFGVFVCTSMLLFCSSILIGQIRHPENPSTVSKQKEPVFRQLKEGIIYVRTVPYLLLTMFTSIFVNLLLVGPLNIGLPLMVDQQLKGDVLSLSYLESSLALGMVAGAFLTGILNIKSKRPIISLSLIAVLSFLNIFLSQMTALWHGILILSLAGICLSISNIIAPSLVQEMTEKRMMGRVQSLMSTASMGFIPLSFALVSALLSSGLPIDMIILYSSIALTLFVLTVLWRSKIIRTID</sequence>
<evidence type="ECO:0000256" key="4">
    <source>
        <dbReference type="ARBA" id="ARBA00022692"/>
    </source>
</evidence>
<name>A0ABT8HUV8_9BACL</name>
<dbReference type="PANTHER" id="PTHR23513">
    <property type="entry name" value="INTEGRAL MEMBRANE EFFLUX PROTEIN-RELATED"/>
    <property type="match status" value="1"/>
</dbReference>
<feature type="transmembrane region" description="Helical" evidence="7">
    <location>
        <begin position="361"/>
        <end position="384"/>
    </location>
</feature>
<feature type="transmembrane region" description="Helical" evidence="7">
    <location>
        <begin position="324"/>
        <end position="349"/>
    </location>
</feature>
<dbReference type="Gene3D" id="1.20.1250.20">
    <property type="entry name" value="MFS general substrate transporter like domains"/>
    <property type="match status" value="1"/>
</dbReference>
<feature type="transmembrane region" description="Helical" evidence="7">
    <location>
        <begin position="302"/>
        <end position="318"/>
    </location>
</feature>
<dbReference type="InterPro" id="IPR036259">
    <property type="entry name" value="MFS_trans_sf"/>
</dbReference>
<comment type="caution">
    <text evidence="9">The sequence shown here is derived from an EMBL/GenBank/DDBJ whole genome shotgun (WGS) entry which is preliminary data.</text>
</comment>
<evidence type="ECO:0000313" key="9">
    <source>
        <dbReference type="EMBL" id="MDN4524560.1"/>
    </source>
</evidence>
<dbReference type="EMBL" id="JAUHTR010000003">
    <property type="protein sequence ID" value="MDN4524560.1"/>
    <property type="molecule type" value="Genomic_DNA"/>
</dbReference>
<evidence type="ECO:0000256" key="6">
    <source>
        <dbReference type="ARBA" id="ARBA00023136"/>
    </source>
</evidence>
<comment type="subcellular location">
    <subcellularLocation>
        <location evidence="1">Cell membrane</location>
        <topology evidence="1">Multi-pass membrane protein</topology>
    </subcellularLocation>
</comment>
<protein>
    <submittedName>
        <fullName evidence="9">MFS transporter</fullName>
    </submittedName>
</protein>
<feature type="transmembrane region" description="Helical" evidence="7">
    <location>
        <begin position="63"/>
        <end position="83"/>
    </location>
</feature>
<evidence type="ECO:0000256" key="5">
    <source>
        <dbReference type="ARBA" id="ARBA00022989"/>
    </source>
</evidence>
<dbReference type="InterPro" id="IPR020846">
    <property type="entry name" value="MFS_dom"/>
</dbReference>
<organism evidence="9 10">
    <name type="scientific">Fictibacillus fluitans</name>
    <dbReference type="NCBI Taxonomy" id="3058422"/>
    <lineage>
        <taxon>Bacteria</taxon>
        <taxon>Bacillati</taxon>
        <taxon>Bacillota</taxon>
        <taxon>Bacilli</taxon>
        <taxon>Bacillales</taxon>
        <taxon>Fictibacillaceae</taxon>
        <taxon>Fictibacillus</taxon>
    </lineage>
</organism>
<evidence type="ECO:0000313" key="10">
    <source>
        <dbReference type="Proteomes" id="UP001172721"/>
    </source>
</evidence>
<keyword evidence="6 7" id="KW-0472">Membrane</keyword>
<evidence type="ECO:0000256" key="3">
    <source>
        <dbReference type="ARBA" id="ARBA00022475"/>
    </source>
</evidence>
<evidence type="ECO:0000256" key="2">
    <source>
        <dbReference type="ARBA" id="ARBA00022448"/>
    </source>
</evidence>
<keyword evidence="2" id="KW-0813">Transport</keyword>
<evidence type="ECO:0000256" key="7">
    <source>
        <dbReference type="SAM" id="Phobius"/>
    </source>
</evidence>
<dbReference type="Pfam" id="PF07690">
    <property type="entry name" value="MFS_1"/>
    <property type="match status" value="1"/>
</dbReference>
<dbReference type="RefSeq" id="WP_301165603.1">
    <property type="nucleotide sequence ID" value="NZ_JAUHTR010000003.1"/>
</dbReference>
<feature type="transmembrane region" description="Helical" evidence="7">
    <location>
        <begin position="226"/>
        <end position="250"/>
    </location>
</feature>
<keyword evidence="5 7" id="KW-1133">Transmembrane helix</keyword>
<feature type="domain" description="Major facilitator superfamily (MFS) profile" evidence="8">
    <location>
        <begin position="236"/>
        <end position="419"/>
    </location>
</feature>
<keyword evidence="10" id="KW-1185">Reference proteome</keyword>
<proteinExistence type="predicted"/>
<feature type="transmembrane region" description="Helical" evidence="7">
    <location>
        <begin position="270"/>
        <end position="290"/>
    </location>
</feature>
<dbReference type="InterPro" id="IPR011701">
    <property type="entry name" value="MFS"/>
</dbReference>
<accession>A0ABT8HUV8</accession>
<dbReference type="PROSITE" id="PS50850">
    <property type="entry name" value="MFS"/>
    <property type="match status" value="1"/>
</dbReference>
<dbReference type="Proteomes" id="UP001172721">
    <property type="component" value="Unassembled WGS sequence"/>
</dbReference>
<keyword evidence="3" id="KW-1003">Cell membrane</keyword>
<evidence type="ECO:0000259" key="8">
    <source>
        <dbReference type="PROSITE" id="PS50850"/>
    </source>
</evidence>
<dbReference type="SUPFAM" id="SSF103473">
    <property type="entry name" value="MFS general substrate transporter"/>
    <property type="match status" value="1"/>
</dbReference>
<reference evidence="9" key="1">
    <citation type="submission" date="2023-07" db="EMBL/GenBank/DDBJ databases">
        <title>Fictibacillus sp. isolated from freshwater pond.</title>
        <authorList>
            <person name="Kirdat K."/>
            <person name="Bhat A."/>
            <person name="Mourya A."/>
            <person name="Yadav A."/>
        </authorList>
    </citation>
    <scope>NUCLEOTIDE SEQUENCE</scope>
    <source>
        <strain evidence="9">NE201</strain>
    </source>
</reference>